<evidence type="ECO:0000256" key="3">
    <source>
        <dbReference type="ARBA" id="ARBA00022679"/>
    </source>
</evidence>
<dbReference type="Pfam" id="PF19277">
    <property type="entry name" value="GPAT_C"/>
    <property type="match status" value="1"/>
</dbReference>
<comment type="subcellular location">
    <subcellularLocation>
        <location evidence="1">Endomembrane system</location>
        <topology evidence="1">Peripheral membrane protein</topology>
    </subcellularLocation>
</comment>
<evidence type="ECO:0000256" key="4">
    <source>
        <dbReference type="ARBA" id="ARBA00023136"/>
    </source>
</evidence>
<evidence type="ECO:0000256" key="2">
    <source>
        <dbReference type="ARBA" id="ARBA00007937"/>
    </source>
</evidence>
<reference evidence="9" key="1">
    <citation type="submission" date="2025-08" db="UniProtKB">
        <authorList>
            <consortium name="RefSeq"/>
        </authorList>
    </citation>
    <scope>IDENTIFICATION</scope>
    <source>
        <tissue evidence="9">Whole Larva</tissue>
    </source>
</reference>
<dbReference type="Proteomes" id="UP000695000">
    <property type="component" value="Unplaced"/>
</dbReference>
<dbReference type="InterPro" id="IPR002123">
    <property type="entry name" value="Plipid/glycerol_acylTrfase"/>
</dbReference>
<dbReference type="PANTHER" id="PTHR12563">
    <property type="entry name" value="GLYCEROL-3-PHOSPHATE ACYLTRANSFERASE"/>
    <property type="match status" value="1"/>
</dbReference>
<dbReference type="InterPro" id="IPR041728">
    <property type="entry name" value="GPAT/DHAPAT_LPLAT"/>
</dbReference>
<sequence length="676" mass="78243">MIRSALAFRDILEDRRNECSNFLWVSRVLSPYAPCKEYSKIGPKQHKMLVLKSRKIQDLIDEISFKSELPPKDVERRVKIILDEIGFNKHTSTIRWLGLFLTKVCCRVCRGIYFNTDGIDQLRRHMDGGIPVIYVPSHRSYADFILMSYLLFTLNIEIPAIAAGMDFHGMKGMGTVLRNTGAFFMRRSYNDDNLYWDTFRQYVHQLVTKNSAGIEFFIEGTRSRSCKSLPPKFGLLTMILRAFLTGEVPDILFVPINISYDRVMEERLFAYELLGVPKPKESTSGFFKSLSMVNEKYGSIYIDVGSPISVKDFFGSRLDKTKNHLIPQHLQILGPYEKKEISSFAEHIVNAQQHLTVLSAFNLIATVLNNNLLMRKNILRLDELVTDVMWIRNILDKFGALSNLKYPRENIMDALDVHKNLVQMDDESNITLVQDSVILADGTKFKAHALSDATMTLAVPFVMLQIYVNPVLYYTINQSILVTIIKNYETHLVSKDRLYDDYVFLRSLMSNEFVLFEYNNKKDFWKSLESCVDLEAISKLDETTYGIGKNEKIQDLFANLLMPFIQTYYLVCIVINNVNIDSCPEKRILRDSQERIERIANSKPNQFVHPYTLNLDSIGHCLSILVKMNILYRERVKGEMMYNTKPNVMLVNMIRNMEKYVPLKEDLQLTSFKNKL</sequence>
<evidence type="ECO:0000313" key="9">
    <source>
        <dbReference type="RefSeq" id="XP_017773571.1"/>
    </source>
</evidence>
<name>A0ABM1MG71_NICVS</name>
<evidence type="ECO:0000313" key="8">
    <source>
        <dbReference type="Proteomes" id="UP000695000"/>
    </source>
</evidence>
<keyword evidence="4" id="KW-0472">Membrane</keyword>
<accession>A0ABM1MG71</accession>
<dbReference type="PANTHER" id="PTHR12563:SF17">
    <property type="entry name" value="DIHYDROXYACETONE PHOSPHATE ACYLTRANSFERASE"/>
    <property type="match status" value="1"/>
</dbReference>
<evidence type="ECO:0000256" key="5">
    <source>
        <dbReference type="ARBA" id="ARBA00023315"/>
    </source>
</evidence>
<dbReference type="PIRSF" id="PIRSF000437">
    <property type="entry name" value="GPAT_DHAPAT"/>
    <property type="match status" value="1"/>
</dbReference>
<evidence type="ECO:0000256" key="1">
    <source>
        <dbReference type="ARBA" id="ARBA00004184"/>
    </source>
</evidence>
<dbReference type="GeneID" id="108560511"/>
<dbReference type="SUPFAM" id="SSF69593">
    <property type="entry name" value="Glycerol-3-phosphate (1)-acyltransferase"/>
    <property type="match status" value="1"/>
</dbReference>
<evidence type="ECO:0000256" key="6">
    <source>
        <dbReference type="PIRNR" id="PIRNR000437"/>
    </source>
</evidence>
<gene>
    <name evidence="9" type="primary">LOC108560511</name>
</gene>
<comment type="similarity">
    <text evidence="2 6">Belongs to the GPAT/DAPAT family.</text>
</comment>
<organism evidence="8 9">
    <name type="scientific">Nicrophorus vespilloides</name>
    <name type="common">Boreal carrion beetle</name>
    <dbReference type="NCBI Taxonomy" id="110193"/>
    <lineage>
        <taxon>Eukaryota</taxon>
        <taxon>Metazoa</taxon>
        <taxon>Ecdysozoa</taxon>
        <taxon>Arthropoda</taxon>
        <taxon>Hexapoda</taxon>
        <taxon>Insecta</taxon>
        <taxon>Pterygota</taxon>
        <taxon>Neoptera</taxon>
        <taxon>Endopterygota</taxon>
        <taxon>Coleoptera</taxon>
        <taxon>Polyphaga</taxon>
        <taxon>Staphyliniformia</taxon>
        <taxon>Silphidae</taxon>
        <taxon>Nicrophorinae</taxon>
        <taxon>Nicrophorus</taxon>
    </lineage>
</organism>
<keyword evidence="3 6" id="KW-0808">Transferase</keyword>
<dbReference type="InterPro" id="IPR022284">
    <property type="entry name" value="GPAT/DHAPAT"/>
</dbReference>
<dbReference type="CDD" id="cd07993">
    <property type="entry name" value="LPLAT_DHAPAT-like"/>
    <property type="match status" value="1"/>
</dbReference>
<dbReference type="InterPro" id="IPR045520">
    <property type="entry name" value="GPAT/DHAPAT_C"/>
</dbReference>
<evidence type="ECO:0000259" key="7">
    <source>
        <dbReference type="SMART" id="SM00563"/>
    </source>
</evidence>
<keyword evidence="8" id="KW-1185">Reference proteome</keyword>
<feature type="domain" description="Phospholipid/glycerol acyltransferase" evidence="7">
    <location>
        <begin position="132"/>
        <end position="261"/>
    </location>
</feature>
<protein>
    <submittedName>
        <fullName evidence="9">Dihydroxyacetone phosphate acyltransferase</fullName>
    </submittedName>
</protein>
<dbReference type="GO" id="GO:0016746">
    <property type="term" value="F:acyltransferase activity"/>
    <property type="evidence" value="ECO:0007669"/>
    <property type="project" value="UniProtKB-KW"/>
</dbReference>
<dbReference type="SMART" id="SM00563">
    <property type="entry name" value="PlsC"/>
    <property type="match status" value="1"/>
</dbReference>
<proteinExistence type="inferred from homology"/>
<dbReference type="RefSeq" id="XP_017773571.1">
    <property type="nucleotide sequence ID" value="XM_017918082.1"/>
</dbReference>
<dbReference type="Pfam" id="PF01553">
    <property type="entry name" value="Acyltransferase"/>
    <property type="match status" value="1"/>
</dbReference>
<keyword evidence="5 6" id="KW-0012">Acyltransferase</keyword>